<dbReference type="EMBL" id="KV878583">
    <property type="protein sequence ID" value="OJJ62693.1"/>
    <property type="molecule type" value="Genomic_DNA"/>
</dbReference>
<dbReference type="Proteomes" id="UP000184356">
    <property type="component" value="Unassembled WGS sequence"/>
</dbReference>
<keyword evidence="2" id="KW-1185">Reference proteome</keyword>
<protein>
    <submittedName>
        <fullName evidence="1">Uncharacterized protein</fullName>
    </submittedName>
</protein>
<dbReference type="GeneID" id="63762336"/>
<proteinExistence type="predicted"/>
<dbReference type="OrthoDB" id="4508923at2759"/>
<name>A0A1L9TTT6_9EURO</name>
<evidence type="ECO:0000313" key="1">
    <source>
        <dbReference type="EMBL" id="OJJ62693.1"/>
    </source>
</evidence>
<reference evidence="2" key="1">
    <citation type="journal article" date="2017" name="Genome Biol.">
        <title>Comparative genomics reveals high biological diversity and specific adaptations in the industrially and medically important fungal genus Aspergillus.</title>
        <authorList>
            <person name="de Vries R.P."/>
            <person name="Riley R."/>
            <person name="Wiebenga A."/>
            <person name="Aguilar-Osorio G."/>
            <person name="Amillis S."/>
            <person name="Uchima C.A."/>
            <person name="Anderluh G."/>
            <person name="Asadollahi M."/>
            <person name="Askin M."/>
            <person name="Barry K."/>
            <person name="Battaglia E."/>
            <person name="Bayram O."/>
            <person name="Benocci T."/>
            <person name="Braus-Stromeyer S.A."/>
            <person name="Caldana C."/>
            <person name="Canovas D."/>
            <person name="Cerqueira G.C."/>
            <person name="Chen F."/>
            <person name="Chen W."/>
            <person name="Choi C."/>
            <person name="Clum A."/>
            <person name="Dos Santos R.A."/>
            <person name="Damasio A.R."/>
            <person name="Diallinas G."/>
            <person name="Emri T."/>
            <person name="Fekete E."/>
            <person name="Flipphi M."/>
            <person name="Freyberg S."/>
            <person name="Gallo A."/>
            <person name="Gournas C."/>
            <person name="Habgood R."/>
            <person name="Hainaut M."/>
            <person name="Harispe M.L."/>
            <person name="Henrissat B."/>
            <person name="Hilden K.S."/>
            <person name="Hope R."/>
            <person name="Hossain A."/>
            <person name="Karabika E."/>
            <person name="Karaffa L."/>
            <person name="Karanyi Z."/>
            <person name="Krasevec N."/>
            <person name="Kuo A."/>
            <person name="Kusch H."/>
            <person name="LaButti K."/>
            <person name="Lagendijk E.L."/>
            <person name="Lapidus A."/>
            <person name="Levasseur A."/>
            <person name="Lindquist E."/>
            <person name="Lipzen A."/>
            <person name="Logrieco A.F."/>
            <person name="MacCabe A."/>
            <person name="Maekelae M.R."/>
            <person name="Malavazi I."/>
            <person name="Melin P."/>
            <person name="Meyer V."/>
            <person name="Mielnichuk N."/>
            <person name="Miskei M."/>
            <person name="Molnar A.P."/>
            <person name="Mule G."/>
            <person name="Ngan C.Y."/>
            <person name="Orejas M."/>
            <person name="Orosz E."/>
            <person name="Ouedraogo J.P."/>
            <person name="Overkamp K.M."/>
            <person name="Park H.-S."/>
            <person name="Perrone G."/>
            <person name="Piumi F."/>
            <person name="Punt P.J."/>
            <person name="Ram A.F."/>
            <person name="Ramon A."/>
            <person name="Rauscher S."/>
            <person name="Record E."/>
            <person name="Riano-Pachon D.M."/>
            <person name="Robert V."/>
            <person name="Roehrig J."/>
            <person name="Ruller R."/>
            <person name="Salamov A."/>
            <person name="Salih N.S."/>
            <person name="Samson R.A."/>
            <person name="Sandor E."/>
            <person name="Sanguinetti M."/>
            <person name="Schuetze T."/>
            <person name="Sepcic K."/>
            <person name="Shelest E."/>
            <person name="Sherlock G."/>
            <person name="Sophianopoulou V."/>
            <person name="Squina F.M."/>
            <person name="Sun H."/>
            <person name="Susca A."/>
            <person name="Todd R.B."/>
            <person name="Tsang A."/>
            <person name="Unkles S.E."/>
            <person name="van de Wiele N."/>
            <person name="van Rossen-Uffink D."/>
            <person name="Oliveira J.V."/>
            <person name="Vesth T.C."/>
            <person name="Visser J."/>
            <person name="Yu J.-H."/>
            <person name="Zhou M."/>
            <person name="Andersen M.R."/>
            <person name="Archer D.B."/>
            <person name="Baker S.E."/>
            <person name="Benoit I."/>
            <person name="Brakhage A.A."/>
            <person name="Braus G.H."/>
            <person name="Fischer R."/>
            <person name="Frisvad J.C."/>
            <person name="Goldman G.H."/>
            <person name="Houbraken J."/>
            <person name="Oakley B."/>
            <person name="Pocsi I."/>
            <person name="Scazzocchio C."/>
            <person name="Seiboth B."/>
            <person name="vanKuyk P.A."/>
            <person name="Wortman J."/>
            <person name="Dyer P.S."/>
            <person name="Grigoriev I.V."/>
        </authorList>
    </citation>
    <scope>NUCLEOTIDE SEQUENCE [LARGE SCALE GENOMIC DNA]</scope>
    <source>
        <strain evidence="2">CBS 593.65</strain>
    </source>
</reference>
<organism evidence="1 2">
    <name type="scientific">Aspergillus sydowii CBS 593.65</name>
    <dbReference type="NCBI Taxonomy" id="1036612"/>
    <lineage>
        <taxon>Eukaryota</taxon>
        <taxon>Fungi</taxon>
        <taxon>Dikarya</taxon>
        <taxon>Ascomycota</taxon>
        <taxon>Pezizomycotina</taxon>
        <taxon>Eurotiomycetes</taxon>
        <taxon>Eurotiomycetidae</taxon>
        <taxon>Eurotiales</taxon>
        <taxon>Aspergillaceae</taxon>
        <taxon>Aspergillus</taxon>
        <taxon>Aspergillus subgen. Nidulantes</taxon>
    </lineage>
</organism>
<accession>A0A1L9TTT6</accession>
<dbReference type="RefSeq" id="XP_040706499.1">
    <property type="nucleotide sequence ID" value="XM_040846263.1"/>
</dbReference>
<gene>
    <name evidence="1" type="ORF">ASPSYDRAFT_41361</name>
</gene>
<dbReference type="VEuPathDB" id="FungiDB:ASPSYDRAFT_41361"/>
<evidence type="ECO:0000313" key="2">
    <source>
        <dbReference type="Proteomes" id="UP000184356"/>
    </source>
</evidence>
<sequence>MSEESGSAYAEAMQQSHVTYLQQINRQASDIIKMTKAENAFYLQQLNWERVANTQLREELEIGKRLYQNAVNSNAYLEQEIITCKAACSATQQSLLVEKAMAEDMAAELDRTQRKFHLIDRLVDTMLLEEDSHLDINDRSRQITDVVLDLENQMERRYRTILRDKDERIARLEGQQYAATGRSQSAPRLG</sequence>
<dbReference type="AlphaFoldDB" id="A0A1L9TTT6"/>